<dbReference type="RefSeq" id="WP_346755268.1">
    <property type="nucleotide sequence ID" value="NZ_JAUJEA010000016.1"/>
</dbReference>
<feature type="transmembrane region" description="Helical" evidence="1">
    <location>
        <begin position="150"/>
        <end position="167"/>
    </location>
</feature>
<reference evidence="3" key="1">
    <citation type="submission" date="2023-06" db="EMBL/GenBank/DDBJ databases">
        <title>Genomic of Parafulvivirga corallium.</title>
        <authorList>
            <person name="Wang G."/>
        </authorList>
    </citation>
    <scope>NUCLEOTIDE SEQUENCE</scope>
    <source>
        <strain evidence="3">BMA10</strain>
    </source>
</reference>
<keyword evidence="1" id="KW-0812">Transmembrane</keyword>
<keyword evidence="1" id="KW-1133">Transmembrane helix</keyword>
<dbReference type="PANTHER" id="PTHR34220">
    <property type="entry name" value="SENSOR HISTIDINE KINASE YPDA"/>
    <property type="match status" value="1"/>
</dbReference>
<dbReference type="Pfam" id="PF06580">
    <property type="entry name" value="His_kinase"/>
    <property type="match status" value="1"/>
</dbReference>
<dbReference type="SUPFAM" id="SSF55874">
    <property type="entry name" value="ATPase domain of HSP90 chaperone/DNA topoisomerase II/histidine kinase"/>
    <property type="match status" value="1"/>
</dbReference>
<keyword evidence="3" id="KW-0418">Kinase</keyword>
<sequence>MIDSIFHIQNSTLQNLSLKSFFNFNREYAFLNWKWTIIIWTSIAVISSSLLFVKLSIGGDTPSWLSIFIIKLVIWLFWGAVMPLIFFLSKKFRVDRGNRFKGLLFHVPFSVFLISLNIFLYALIVFLTNVDDYSAQALIGIFATLFINQFEWYLIIYWAIIIVGYAFEFYQKYKEREITALQLESKLIKAQLQTLKMQLHPHFLFNTLNTIAALVRYDDKKSAVAMLAGISDLLRMALMQRGQHEVKLEMELDFISKYLEIEKIRFKDKLEIEIDMDPKTSDVIVPNFLLQPIVENAIYHGVSKQIVAKRITIQTTLEQEQLIIKVYNDGPEFPANFDVQKTKGIGLSNTIERLSQLYGDNHEINFNNVGEGVEVVVKLPYIKN</sequence>
<feature type="transmembrane region" description="Helical" evidence="1">
    <location>
        <begin position="109"/>
        <end position="130"/>
    </location>
</feature>
<dbReference type="EMBL" id="JAUJEA010000016">
    <property type="protein sequence ID" value="MDN5205246.1"/>
    <property type="molecule type" value="Genomic_DNA"/>
</dbReference>
<dbReference type="Gene3D" id="3.30.565.10">
    <property type="entry name" value="Histidine kinase-like ATPase, C-terminal domain"/>
    <property type="match status" value="1"/>
</dbReference>
<dbReference type="InterPro" id="IPR036890">
    <property type="entry name" value="HATPase_C_sf"/>
</dbReference>
<protein>
    <submittedName>
        <fullName evidence="3">Histidine kinase</fullName>
    </submittedName>
</protein>
<dbReference type="InterPro" id="IPR050640">
    <property type="entry name" value="Bact_2-comp_sensor_kinase"/>
</dbReference>
<proteinExistence type="predicted"/>
<evidence type="ECO:0000256" key="1">
    <source>
        <dbReference type="SAM" id="Phobius"/>
    </source>
</evidence>
<dbReference type="PANTHER" id="PTHR34220:SF7">
    <property type="entry name" value="SENSOR HISTIDINE KINASE YPDA"/>
    <property type="match status" value="1"/>
</dbReference>
<evidence type="ECO:0000313" key="3">
    <source>
        <dbReference type="EMBL" id="MDN5205246.1"/>
    </source>
</evidence>
<dbReference type="GO" id="GO:0016301">
    <property type="term" value="F:kinase activity"/>
    <property type="evidence" value="ECO:0007669"/>
    <property type="project" value="UniProtKB-KW"/>
</dbReference>
<keyword evidence="4" id="KW-1185">Reference proteome</keyword>
<gene>
    <name evidence="3" type="ORF">QQ008_27935</name>
</gene>
<accession>A0ABT8KWT4</accession>
<comment type="caution">
    <text evidence="3">The sequence shown here is derived from an EMBL/GenBank/DDBJ whole genome shotgun (WGS) entry which is preliminary data.</text>
</comment>
<keyword evidence="1" id="KW-0472">Membrane</keyword>
<feature type="transmembrane region" description="Helical" evidence="1">
    <location>
        <begin position="63"/>
        <end position="88"/>
    </location>
</feature>
<dbReference type="Proteomes" id="UP001172082">
    <property type="component" value="Unassembled WGS sequence"/>
</dbReference>
<evidence type="ECO:0000259" key="2">
    <source>
        <dbReference type="Pfam" id="PF06580"/>
    </source>
</evidence>
<feature type="domain" description="Signal transduction histidine kinase internal region" evidence="2">
    <location>
        <begin position="190"/>
        <end position="270"/>
    </location>
</feature>
<keyword evidence="3" id="KW-0808">Transferase</keyword>
<name>A0ABT8KWT4_9BACT</name>
<organism evidence="3 4">
    <name type="scientific">Splendidivirga corallicola</name>
    <dbReference type="NCBI Taxonomy" id="3051826"/>
    <lineage>
        <taxon>Bacteria</taxon>
        <taxon>Pseudomonadati</taxon>
        <taxon>Bacteroidota</taxon>
        <taxon>Cytophagia</taxon>
        <taxon>Cytophagales</taxon>
        <taxon>Splendidivirgaceae</taxon>
        <taxon>Splendidivirga</taxon>
    </lineage>
</organism>
<dbReference type="InterPro" id="IPR010559">
    <property type="entry name" value="Sig_transdc_His_kin_internal"/>
</dbReference>
<feature type="transmembrane region" description="Helical" evidence="1">
    <location>
        <begin position="35"/>
        <end position="57"/>
    </location>
</feature>
<evidence type="ECO:0000313" key="4">
    <source>
        <dbReference type="Proteomes" id="UP001172082"/>
    </source>
</evidence>